<dbReference type="Pfam" id="PF00400">
    <property type="entry name" value="WD40"/>
    <property type="match status" value="14"/>
</dbReference>
<keyword evidence="1 3" id="KW-0853">WD repeat</keyword>
<accession>A0A0D0C7C6</accession>
<dbReference type="SUPFAM" id="SSF50978">
    <property type="entry name" value="WD40 repeat-like"/>
    <property type="match status" value="1"/>
</dbReference>
<feature type="repeat" description="WD" evidence="3">
    <location>
        <begin position="690"/>
        <end position="731"/>
    </location>
</feature>
<dbReference type="GO" id="GO:1990234">
    <property type="term" value="C:transferase complex"/>
    <property type="evidence" value="ECO:0007669"/>
    <property type="project" value="UniProtKB-ARBA"/>
</dbReference>
<feature type="repeat" description="WD" evidence="3">
    <location>
        <begin position="942"/>
        <end position="983"/>
    </location>
</feature>
<dbReference type="Gene3D" id="2.130.10.10">
    <property type="entry name" value="YVTN repeat-like/Quinoprotein amine dehydrogenase"/>
    <property type="match status" value="7"/>
</dbReference>
<dbReference type="PANTHER" id="PTHR22847:SF637">
    <property type="entry name" value="WD REPEAT DOMAIN 5B"/>
    <property type="match status" value="1"/>
</dbReference>
<feature type="repeat" description="WD" evidence="3">
    <location>
        <begin position="984"/>
        <end position="1025"/>
    </location>
</feature>
<dbReference type="CDD" id="cd00200">
    <property type="entry name" value="WD40"/>
    <property type="match status" value="2"/>
</dbReference>
<evidence type="ECO:0000256" key="1">
    <source>
        <dbReference type="ARBA" id="ARBA00022574"/>
    </source>
</evidence>
<dbReference type="InterPro" id="IPR019775">
    <property type="entry name" value="WD40_repeat_CS"/>
</dbReference>
<dbReference type="InterPro" id="IPR027417">
    <property type="entry name" value="P-loop_NTPase"/>
</dbReference>
<dbReference type="InterPro" id="IPR015943">
    <property type="entry name" value="WD40/YVTN_repeat-like_dom_sf"/>
</dbReference>
<evidence type="ECO:0000259" key="4">
    <source>
        <dbReference type="Pfam" id="PF24883"/>
    </source>
</evidence>
<dbReference type="PROSITE" id="PS50082">
    <property type="entry name" value="WD_REPEATS_2"/>
    <property type="match status" value="14"/>
</dbReference>
<protein>
    <recommendedName>
        <fullName evidence="4">Nephrocystin 3-like N-terminal domain-containing protein</fullName>
    </recommendedName>
</protein>
<feature type="repeat" description="WD" evidence="3">
    <location>
        <begin position="774"/>
        <end position="815"/>
    </location>
</feature>
<dbReference type="PROSITE" id="PS00678">
    <property type="entry name" value="WD_REPEATS_1"/>
    <property type="match status" value="10"/>
</dbReference>
<dbReference type="InterPro" id="IPR011047">
    <property type="entry name" value="Quinoprotein_ADH-like_sf"/>
</dbReference>
<feature type="repeat" description="WD" evidence="3">
    <location>
        <begin position="858"/>
        <end position="899"/>
    </location>
</feature>
<dbReference type="SMART" id="SM00564">
    <property type="entry name" value="PQQ"/>
    <property type="match status" value="4"/>
</dbReference>
<dbReference type="InterPro" id="IPR056884">
    <property type="entry name" value="NPHP3-like_N"/>
</dbReference>
<name>A0A0D0C7C6_9AGAR</name>
<dbReference type="GO" id="GO:0005634">
    <property type="term" value="C:nucleus"/>
    <property type="evidence" value="ECO:0007669"/>
    <property type="project" value="TreeGrafter"/>
</dbReference>
<evidence type="ECO:0000313" key="5">
    <source>
        <dbReference type="EMBL" id="KIK53827.1"/>
    </source>
</evidence>
<dbReference type="PRINTS" id="PR00320">
    <property type="entry name" value="GPROTEINBRPT"/>
</dbReference>
<feature type="repeat" description="WD" evidence="3">
    <location>
        <begin position="732"/>
        <end position="773"/>
    </location>
</feature>
<evidence type="ECO:0000313" key="6">
    <source>
        <dbReference type="Proteomes" id="UP000053593"/>
    </source>
</evidence>
<dbReference type="SUPFAM" id="SSF52540">
    <property type="entry name" value="P-loop containing nucleoside triphosphate hydrolases"/>
    <property type="match status" value="1"/>
</dbReference>
<dbReference type="SUPFAM" id="SSF50998">
    <property type="entry name" value="Quinoprotein alcohol dehydrogenase-like"/>
    <property type="match status" value="1"/>
</dbReference>
<feature type="repeat" description="WD" evidence="3">
    <location>
        <begin position="1068"/>
        <end position="1109"/>
    </location>
</feature>
<dbReference type="SMART" id="SM00320">
    <property type="entry name" value="WD40"/>
    <property type="match status" value="14"/>
</dbReference>
<dbReference type="Gene3D" id="3.40.50.300">
    <property type="entry name" value="P-loop containing nucleotide triphosphate hydrolases"/>
    <property type="match status" value="1"/>
</dbReference>
<feature type="repeat" description="WD" evidence="3">
    <location>
        <begin position="900"/>
        <end position="941"/>
    </location>
</feature>
<organism evidence="5 6">
    <name type="scientific">Collybiopsis luxurians FD-317 M1</name>
    <dbReference type="NCBI Taxonomy" id="944289"/>
    <lineage>
        <taxon>Eukaryota</taxon>
        <taxon>Fungi</taxon>
        <taxon>Dikarya</taxon>
        <taxon>Basidiomycota</taxon>
        <taxon>Agaricomycotina</taxon>
        <taxon>Agaricomycetes</taxon>
        <taxon>Agaricomycetidae</taxon>
        <taxon>Agaricales</taxon>
        <taxon>Marasmiineae</taxon>
        <taxon>Omphalotaceae</taxon>
        <taxon>Collybiopsis</taxon>
        <taxon>Collybiopsis luxurians</taxon>
    </lineage>
</organism>
<feature type="repeat" description="WD" evidence="3">
    <location>
        <begin position="1152"/>
        <end position="1193"/>
    </location>
</feature>
<feature type="repeat" description="WD" evidence="3">
    <location>
        <begin position="653"/>
        <end position="689"/>
    </location>
</feature>
<dbReference type="InterPro" id="IPR020472">
    <property type="entry name" value="WD40_PAC1"/>
</dbReference>
<feature type="domain" description="Nephrocystin 3-like N-terminal" evidence="4">
    <location>
        <begin position="74"/>
        <end position="245"/>
    </location>
</feature>
<dbReference type="PANTHER" id="PTHR22847">
    <property type="entry name" value="WD40 REPEAT PROTEIN"/>
    <property type="match status" value="1"/>
</dbReference>
<dbReference type="PROSITE" id="PS50294">
    <property type="entry name" value="WD_REPEATS_REGION"/>
    <property type="match status" value="13"/>
</dbReference>
<dbReference type="InterPro" id="IPR036322">
    <property type="entry name" value="WD40_repeat_dom_sf"/>
</dbReference>
<feature type="repeat" description="WD" evidence="3">
    <location>
        <begin position="1026"/>
        <end position="1067"/>
    </location>
</feature>
<dbReference type="InterPro" id="IPR001680">
    <property type="entry name" value="WD40_rpt"/>
</dbReference>
<evidence type="ECO:0000256" key="2">
    <source>
        <dbReference type="ARBA" id="ARBA00022737"/>
    </source>
</evidence>
<reference evidence="5 6" key="1">
    <citation type="submission" date="2014-04" db="EMBL/GenBank/DDBJ databases">
        <title>Evolutionary Origins and Diversification of the Mycorrhizal Mutualists.</title>
        <authorList>
            <consortium name="DOE Joint Genome Institute"/>
            <consortium name="Mycorrhizal Genomics Consortium"/>
            <person name="Kohler A."/>
            <person name="Kuo A."/>
            <person name="Nagy L.G."/>
            <person name="Floudas D."/>
            <person name="Copeland A."/>
            <person name="Barry K.W."/>
            <person name="Cichocki N."/>
            <person name="Veneault-Fourrey C."/>
            <person name="LaButti K."/>
            <person name="Lindquist E.A."/>
            <person name="Lipzen A."/>
            <person name="Lundell T."/>
            <person name="Morin E."/>
            <person name="Murat C."/>
            <person name="Riley R."/>
            <person name="Ohm R."/>
            <person name="Sun H."/>
            <person name="Tunlid A."/>
            <person name="Henrissat B."/>
            <person name="Grigoriev I.V."/>
            <person name="Hibbett D.S."/>
            <person name="Martin F."/>
        </authorList>
    </citation>
    <scope>NUCLEOTIDE SEQUENCE [LARGE SCALE GENOMIC DNA]</scope>
    <source>
        <strain evidence="5 6">FD-317 M1</strain>
    </source>
</reference>
<feature type="repeat" description="WD" evidence="3">
    <location>
        <begin position="1194"/>
        <end position="1235"/>
    </location>
</feature>
<dbReference type="OrthoDB" id="538223at2759"/>
<gene>
    <name evidence="5" type="ORF">GYMLUDRAFT_207105</name>
</gene>
<keyword evidence="2" id="KW-0677">Repeat</keyword>
<dbReference type="InterPro" id="IPR018391">
    <property type="entry name" value="PQQ_b-propeller_rpt"/>
</dbReference>
<dbReference type="Proteomes" id="UP000053593">
    <property type="component" value="Unassembled WGS sequence"/>
</dbReference>
<dbReference type="EMBL" id="KN834823">
    <property type="protein sequence ID" value="KIK53827.1"/>
    <property type="molecule type" value="Genomic_DNA"/>
</dbReference>
<sequence length="1322" mass="145655">MDQASGIITDSIGKINESTKSFSLQIMIAIQKDTSFMKRRIEMLHLENWPISHSAWYATDAGLQVPRNKCTDGTRKEILKTIQDWVLETKDNSPPVFWLTGMGGMGKSTIAYSICNYFEKKDKGHRLGASFFCSRQIESLRTRRFIIPTIVQQLAYYSAVFADALSGIKSDMPYVVEKQIDELLIRPWQSCFKKQLSDRLPVLIVIDALDEIEGGQGSTFVSDLIQSLNQAGSGMHGIKFLITSRPEPNIVETWKKLGTEATYRLEDVKPATAVQDVKYFLGDALSQVPRIETGILDRIAMQSQGLFIYAATAVRYILPKPGCKLSDSEILARVMAIVADRPVSEHLGNAEILMDTLYKQIIVEALEDPGTDVFKLRRNVLDTIAIAREPISADTILQLTYGANKSHDVQAVENAIGALHAVLTVSQQDHCVYINHTSFLDCLLDLNRAGEQLVCQQQAQHGVIAWQCFEIMNSSLHFNMCALPSSYLLDADVQGLKQVVRERFNGALRYSCLWWTDHWIAGWEDELESLSMNMLQQFADNKALFWIEAMNLLETGRRSYETMKRLREWCVKEAISSQSLLRKVNALERLTESFTGSPARLSTSHLYMSILATEIAIEKVPRTWKNYFPRLPKVTHVNISNQSGARMKINTGSAVNTVSFSVDGFHIVSGLEDNTICIWDAATGEKVRSLEGHTGNVSSVAFSHDGSHIISGSYDTSVRIWDVSTGINLQILEGHTDAVRSVALSTDGSRIVSGSDDKTVCIWDVNSGVNMQTLTGHTDYVLSVAYSNDGLHIASGSCDCTVRIWGARTGVSVQTLKGHQEWIQAVAFSLDDSRIISCSNDLSICIWDVITGAKLQTLEDHTGCMLSVAISSHGSHIVSGSDNNNVCIWDASSGVKLQTLQGHNNDVLSVAFSKDSSRIVSGSKDQTICVWDANSGVDLQAFQAPKNSVNSVAYSNDSSQIVSGSDDHTVCIWDAKTGVCLQTLEGHTGSVQSVALSMDGTLIVSGSGDRTIRMWDAKTGVNLQILEGHNDDVNSVAVSKDGSRIVSGSDDETLHIWDANTGEILRTLEGHTKWILCVAFSNDSSLIASGSGDQTVCVWDAITGVNLQTLKGHMDEVRSVAFSNDGICIISGSDDHTVRIWDARTGVNCQTLKGHKDSVHSVAFSKDNSRIVSGSRDKTICIWDAKTGDNLQTLEGHTDSVLSVAFSNDGSHIVSGSWDKAIRIWDANPQINVATFRDPSNNDLLFPSKYLFTSPEKDSGWLFDCDSSHPNRIMWLPPLLFQNMPIYPCLNILSRFGRALVTYDPDAVGSNWMNCYNPTSTN</sequence>
<dbReference type="Pfam" id="PF24883">
    <property type="entry name" value="NPHP3_N"/>
    <property type="match status" value="1"/>
</dbReference>
<proteinExistence type="predicted"/>
<dbReference type="HOGENOM" id="CLU_000288_6_3_1"/>
<evidence type="ECO:0000256" key="3">
    <source>
        <dbReference type="PROSITE-ProRule" id="PRU00221"/>
    </source>
</evidence>
<feature type="repeat" description="WD" evidence="3">
    <location>
        <begin position="816"/>
        <end position="857"/>
    </location>
</feature>
<keyword evidence="6" id="KW-1185">Reference proteome</keyword>
<feature type="repeat" description="WD" evidence="3">
    <location>
        <begin position="1110"/>
        <end position="1151"/>
    </location>
</feature>